<proteinExistence type="predicted"/>
<dbReference type="EMBL" id="GGEC01077080">
    <property type="protein sequence ID" value="MBX57564.1"/>
    <property type="molecule type" value="Transcribed_RNA"/>
</dbReference>
<reference evidence="1" key="1">
    <citation type="submission" date="2018-02" db="EMBL/GenBank/DDBJ databases">
        <title>Rhizophora mucronata_Transcriptome.</title>
        <authorList>
            <person name="Meera S.P."/>
            <person name="Sreeshan A."/>
            <person name="Augustine A."/>
        </authorList>
    </citation>
    <scope>NUCLEOTIDE SEQUENCE</scope>
    <source>
        <tissue evidence="1">Leaf</tissue>
    </source>
</reference>
<name>A0A2P2PS50_RHIMU</name>
<evidence type="ECO:0000313" key="1">
    <source>
        <dbReference type="EMBL" id="MBX57564.1"/>
    </source>
</evidence>
<accession>A0A2P2PS50</accession>
<sequence>MQLAKQTFPKAKGVT</sequence>
<organism evidence="1">
    <name type="scientific">Rhizophora mucronata</name>
    <name type="common">Asiatic mangrove</name>
    <dbReference type="NCBI Taxonomy" id="61149"/>
    <lineage>
        <taxon>Eukaryota</taxon>
        <taxon>Viridiplantae</taxon>
        <taxon>Streptophyta</taxon>
        <taxon>Embryophyta</taxon>
        <taxon>Tracheophyta</taxon>
        <taxon>Spermatophyta</taxon>
        <taxon>Magnoliopsida</taxon>
        <taxon>eudicotyledons</taxon>
        <taxon>Gunneridae</taxon>
        <taxon>Pentapetalae</taxon>
        <taxon>rosids</taxon>
        <taxon>fabids</taxon>
        <taxon>Malpighiales</taxon>
        <taxon>Rhizophoraceae</taxon>
        <taxon>Rhizophora</taxon>
    </lineage>
</organism>
<protein>
    <submittedName>
        <fullName evidence="1">Uncharacterized protein</fullName>
    </submittedName>
</protein>